<gene>
    <name evidence="1" type="primary">RvY_08986-1</name>
    <name evidence="1" type="synonym">RvY_08986.1</name>
    <name evidence="1" type="ORF">RvY_08986</name>
</gene>
<name>A0A1D1V7X0_RAMVA</name>
<organism evidence="1 2">
    <name type="scientific">Ramazzottius varieornatus</name>
    <name type="common">Water bear</name>
    <name type="synonym">Tardigrade</name>
    <dbReference type="NCBI Taxonomy" id="947166"/>
    <lineage>
        <taxon>Eukaryota</taxon>
        <taxon>Metazoa</taxon>
        <taxon>Ecdysozoa</taxon>
        <taxon>Tardigrada</taxon>
        <taxon>Eutardigrada</taxon>
        <taxon>Parachela</taxon>
        <taxon>Hypsibioidea</taxon>
        <taxon>Ramazzottiidae</taxon>
        <taxon>Ramazzottius</taxon>
    </lineage>
</organism>
<evidence type="ECO:0000313" key="2">
    <source>
        <dbReference type="Proteomes" id="UP000186922"/>
    </source>
</evidence>
<evidence type="ECO:0000313" key="1">
    <source>
        <dbReference type="EMBL" id="GAU97744.1"/>
    </source>
</evidence>
<dbReference type="EMBL" id="BDGG01000004">
    <property type="protein sequence ID" value="GAU97744.1"/>
    <property type="molecule type" value="Genomic_DNA"/>
</dbReference>
<reference evidence="1 2" key="1">
    <citation type="journal article" date="2016" name="Nat. Commun.">
        <title>Extremotolerant tardigrade genome and improved radiotolerance of human cultured cells by tardigrade-unique protein.</title>
        <authorList>
            <person name="Hashimoto T."/>
            <person name="Horikawa D.D."/>
            <person name="Saito Y."/>
            <person name="Kuwahara H."/>
            <person name="Kozuka-Hata H."/>
            <person name="Shin-I T."/>
            <person name="Minakuchi Y."/>
            <person name="Ohishi K."/>
            <person name="Motoyama A."/>
            <person name="Aizu T."/>
            <person name="Enomoto A."/>
            <person name="Kondo K."/>
            <person name="Tanaka S."/>
            <person name="Hara Y."/>
            <person name="Koshikawa S."/>
            <person name="Sagara H."/>
            <person name="Miura T."/>
            <person name="Yokobori S."/>
            <person name="Miyagawa K."/>
            <person name="Suzuki Y."/>
            <person name="Kubo T."/>
            <person name="Oyama M."/>
            <person name="Kohara Y."/>
            <person name="Fujiyama A."/>
            <person name="Arakawa K."/>
            <person name="Katayama T."/>
            <person name="Toyoda A."/>
            <person name="Kunieda T."/>
        </authorList>
    </citation>
    <scope>NUCLEOTIDE SEQUENCE [LARGE SCALE GENOMIC DNA]</scope>
    <source>
        <strain evidence="1 2">YOKOZUNA-1</strain>
    </source>
</reference>
<dbReference type="Proteomes" id="UP000186922">
    <property type="component" value="Unassembled WGS sequence"/>
</dbReference>
<comment type="caution">
    <text evidence="1">The sequence shown here is derived from an EMBL/GenBank/DDBJ whole genome shotgun (WGS) entry which is preliminary data.</text>
</comment>
<sequence length="110" mass="12583">MVGPVYFGRSARPVMHGDYENWVGSSQLVRARSSRQQVFCCLTYLPSSCSQSAELALTTSQVWVVVLYWSLYKNRGPNNSFQKRNEGQRYLANFYPGPHFRTLAVPNVQM</sequence>
<proteinExistence type="predicted"/>
<accession>A0A1D1V7X0</accession>
<keyword evidence="2" id="KW-1185">Reference proteome</keyword>
<dbReference type="AlphaFoldDB" id="A0A1D1V7X0"/>
<protein>
    <submittedName>
        <fullName evidence="1">Uncharacterized protein</fullName>
    </submittedName>
</protein>